<name>A0A0E1VVV8_BURPE</name>
<sequence length="43" mass="4082">MRGGEARGGPDGGGIDRPGPPPDGPRTCTGGPRGAAGRSAPGR</sequence>
<feature type="compositionally biased region" description="Gly residues" evidence="1">
    <location>
        <begin position="1"/>
        <end position="16"/>
    </location>
</feature>
<dbReference type="EMBL" id="CM000833">
    <property type="protein sequence ID" value="EET04274.1"/>
    <property type="molecule type" value="Genomic_DNA"/>
</dbReference>
<dbReference type="HOGENOM" id="CLU_207025_0_0_4"/>
<evidence type="ECO:0000256" key="1">
    <source>
        <dbReference type="SAM" id="MobiDB-lite"/>
    </source>
</evidence>
<proteinExistence type="predicted"/>
<accession>A0A0E1VVV8</accession>
<gene>
    <name evidence="2" type="ORF">BURPS1710A_A0715</name>
</gene>
<dbReference type="AlphaFoldDB" id="A0A0E1VVV8"/>
<reference evidence="2" key="1">
    <citation type="submission" date="2009-05" db="EMBL/GenBank/DDBJ databases">
        <authorList>
            <person name="Harkins D.M."/>
            <person name="DeShazer D."/>
            <person name="Woods D.E."/>
            <person name="Brinkac L.M."/>
            <person name="Brown K.A."/>
            <person name="Hung G.C."/>
            <person name="Tuanyok A."/>
            <person name="Zhang B."/>
            <person name="Nierman W.C."/>
        </authorList>
    </citation>
    <scope>NUCLEOTIDE SEQUENCE [LARGE SCALE GENOMIC DNA]</scope>
    <source>
        <strain evidence="2">1710a</strain>
    </source>
</reference>
<dbReference type="Proteomes" id="UP000001812">
    <property type="component" value="Chromosome II"/>
</dbReference>
<organism evidence="2">
    <name type="scientific">Burkholderia pseudomallei 1710a</name>
    <dbReference type="NCBI Taxonomy" id="320371"/>
    <lineage>
        <taxon>Bacteria</taxon>
        <taxon>Pseudomonadati</taxon>
        <taxon>Pseudomonadota</taxon>
        <taxon>Betaproteobacteria</taxon>
        <taxon>Burkholderiales</taxon>
        <taxon>Burkholderiaceae</taxon>
        <taxon>Burkholderia</taxon>
        <taxon>pseudomallei group</taxon>
    </lineage>
</organism>
<evidence type="ECO:0000313" key="2">
    <source>
        <dbReference type="EMBL" id="EET04274.1"/>
    </source>
</evidence>
<feature type="compositionally biased region" description="Low complexity" evidence="1">
    <location>
        <begin position="25"/>
        <end position="43"/>
    </location>
</feature>
<feature type="region of interest" description="Disordered" evidence="1">
    <location>
        <begin position="1"/>
        <end position="43"/>
    </location>
</feature>
<protein>
    <submittedName>
        <fullName evidence="2">Uncharacterized protein</fullName>
    </submittedName>
</protein>